<dbReference type="Proteomes" id="UP001620626">
    <property type="component" value="Unassembled WGS sequence"/>
</dbReference>
<evidence type="ECO:0000313" key="1">
    <source>
        <dbReference type="EMBL" id="KAL3091862.1"/>
    </source>
</evidence>
<evidence type="ECO:0000313" key="2">
    <source>
        <dbReference type="Proteomes" id="UP001620626"/>
    </source>
</evidence>
<dbReference type="EMBL" id="JBICBT010000940">
    <property type="protein sequence ID" value="KAL3091862.1"/>
    <property type="molecule type" value="Genomic_DNA"/>
</dbReference>
<gene>
    <name evidence="1" type="ORF">niasHT_027482</name>
</gene>
<dbReference type="AlphaFoldDB" id="A0ABD2JML2"/>
<organism evidence="1 2">
    <name type="scientific">Heterodera trifolii</name>
    <dbReference type="NCBI Taxonomy" id="157864"/>
    <lineage>
        <taxon>Eukaryota</taxon>
        <taxon>Metazoa</taxon>
        <taxon>Ecdysozoa</taxon>
        <taxon>Nematoda</taxon>
        <taxon>Chromadorea</taxon>
        <taxon>Rhabditida</taxon>
        <taxon>Tylenchina</taxon>
        <taxon>Tylenchomorpha</taxon>
        <taxon>Tylenchoidea</taxon>
        <taxon>Heteroderidae</taxon>
        <taxon>Heteroderinae</taxon>
        <taxon>Heterodera</taxon>
    </lineage>
</organism>
<keyword evidence="2" id="KW-1185">Reference proteome</keyword>
<comment type="caution">
    <text evidence="1">The sequence shown here is derived from an EMBL/GenBank/DDBJ whole genome shotgun (WGS) entry which is preliminary data.</text>
</comment>
<proteinExistence type="predicted"/>
<sequence>MTKRLIYMIAYINGRSVGSLFNDEFYLGVNYTPRFGATFNAMSYETLLAFLGKPARHWDVCPMCWSSWLHGPAVSILILLEDMDDQE</sequence>
<name>A0ABD2JML2_9BILA</name>
<reference evidence="1 2" key="1">
    <citation type="submission" date="2024-10" db="EMBL/GenBank/DDBJ databases">
        <authorList>
            <person name="Kim D."/>
        </authorList>
    </citation>
    <scope>NUCLEOTIDE SEQUENCE [LARGE SCALE GENOMIC DNA]</scope>
    <source>
        <strain evidence="1">BH-2024</strain>
    </source>
</reference>
<protein>
    <submittedName>
        <fullName evidence="1">Uncharacterized protein</fullName>
    </submittedName>
</protein>
<accession>A0ABD2JML2</accession>